<keyword evidence="6" id="KW-0746">Sphingolipid metabolism</keyword>
<dbReference type="Gene3D" id="3.20.20.80">
    <property type="entry name" value="Glycosidases"/>
    <property type="match status" value="2"/>
</dbReference>
<name>A0A7R9LDL7_9ACAR</name>
<dbReference type="InterPro" id="IPR033453">
    <property type="entry name" value="Glyco_hydro_30_TIM-barrel"/>
</dbReference>
<dbReference type="SMART" id="SM00696">
    <property type="entry name" value="DM9"/>
    <property type="match status" value="2"/>
</dbReference>
<evidence type="ECO:0000256" key="6">
    <source>
        <dbReference type="RuleBase" id="RU361188"/>
    </source>
</evidence>
<evidence type="ECO:0000256" key="2">
    <source>
        <dbReference type="ARBA" id="ARBA00005382"/>
    </source>
</evidence>
<evidence type="ECO:0000256" key="4">
    <source>
        <dbReference type="ARBA" id="ARBA00022729"/>
    </source>
</evidence>
<dbReference type="EC" id="3.2.1.45" evidence="3 6"/>
<dbReference type="InterPro" id="IPR006616">
    <property type="entry name" value="DM9_repeat"/>
</dbReference>
<keyword evidence="6" id="KW-0326">Glycosidase</keyword>
<evidence type="ECO:0000256" key="1">
    <source>
        <dbReference type="ARBA" id="ARBA00001013"/>
    </source>
</evidence>
<keyword evidence="6" id="KW-0443">Lipid metabolism</keyword>
<evidence type="ECO:0000259" key="7">
    <source>
        <dbReference type="Pfam" id="PF02055"/>
    </source>
</evidence>
<comment type="similarity">
    <text evidence="2 6">Belongs to the glycosyl hydrolase 30 family.</text>
</comment>
<keyword evidence="10" id="KW-1185">Reference proteome</keyword>
<dbReference type="SUPFAM" id="SSF51445">
    <property type="entry name" value="(Trans)glycosidases"/>
    <property type="match status" value="1"/>
</dbReference>
<dbReference type="GO" id="GO:0016020">
    <property type="term" value="C:membrane"/>
    <property type="evidence" value="ECO:0007669"/>
    <property type="project" value="GOC"/>
</dbReference>
<dbReference type="InterPro" id="IPR001139">
    <property type="entry name" value="Glyco_hydro_30"/>
</dbReference>
<evidence type="ECO:0000313" key="10">
    <source>
        <dbReference type="Proteomes" id="UP000728032"/>
    </source>
</evidence>
<dbReference type="OrthoDB" id="2160638at2759"/>
<dbReference type="GO" id="GO:0004348">
    <property type="term" value="F:glucosylceramidase activity"/>
    <property type="evidence" value="ECO:0007669"/>
    <property type="project" value="UniProtKB-EC"/>
</dbReference>
<dbReference type="PRINTS" id="PR00843">
    <property type="entry name" value="GLHYDRLASE30"/>
</dbReference>
<keyword evidence="5 6" id="KW-0378">Hydrolase</keyword>
<comment type="catalytic activity">
    <reaction evidence="1">
        <text>a beta-D-glucosyl-(1&lt;-&gt;1')-N-acylsphing-4-enine + H2O = an N-acylsphing-4-enine + D-glucose</text>
        <dbReference type="Rhea" id="RHEA:13269"/>
        <dbReference type="ChEBI" id="CHEBI:4167"/>
        <dbReference type="ChEBI" id="CHEBI:15377"/>
        <dbReference type="ChEBI" id="CHEBI:22801"/>
        <dbReference type="ChEBI" id="CHEBI:52639"/>
        <dbReference type="EC" id="3.2.1.45"/>
    </reaction>
    <physiologicalReaction direction="left-to-right" evidence="1">
        <dbReference type="Rhea" id="RHEA:13270"/>
    </physiologicalReaction>
</comment>
<dbReference type="PANTHER" id="PTHR11069">
    <property type="entry name" value="GLUCOSYLCERAMIDASE"/>
    <property type="match status" value="1"/>
</dbReference>
<dbReference type="AlphaFoldDB" id="A0A7R9LDL7"/>
<protein>
    <recommendedName>
        <fullName evidence="3 6">Glucosylceramidase</fullName>
        <ecNumber evidence="3 6">3.2.1.45</ecNumber>
    </recommendedName>
</protein>
<dbReference type="Pfam" id="PF02055">
    <property type="entry name" value="Glyco_hydro_30"/>
    <property type="match status" value="1"/>
</dbReference>
<dbReference type="InterPro" id="IPR033452">
    <property type="entry name" value="GH30_C"/>
</dbReference>
<organism evidence="9">
    <name type="scientific">Oppiella nova</name>
    <dbReference type="NCBI Taxonomy" id="334625"/>
    <lineage>
        <taxon>Eukaryota</taxon>
        <taxon>Metazoa</taxon>
        <taxon>Ecdysozoa</taxon>
        <taxon>Arthropoda</taxon>
        <taxon>Chelicerata</taxon>
        <taxon>Arachnida</taxon>
        <taxon>Acari</taxon>
        <taxon>Acariformes</taxon>
        <taxon>Sarcoptiformes</taxon>
        <taxon>Oribatida</taxon>
        <taxon>Brachypylina</taxon>
        <taxon>Oppioidea</taxon>
        <taxon>Oppiidae</taxon>
        <taxon>Oppiella</taxon>
    </lineage>
</organism>
<evidence type="ECO:0000256" key="5">
    <source>
        <dbReference type="ARBA" id="ARBA00022801"/>
    </source>
</evidence>
<gene>
    <name evidence="9" type="ORF">ONB1V03_LOCUS2169</name>
</gene>
<evidence type="ECO:0000313" key="9">
    <source>
        <dbReference type="EMBL" id="CAD7639738.1"/>
    </source>
</evidence>
<dbReference type="SUPFAM" id="SSF51011">
    <property type="entry name" value="Glycosyl hydrolase domain"/>
    <property type="match status" value="1"/>
</dbReference>
<feature type="domain" description="Glycosyl hydrolase family 30 TIM-barrel" evidence="7">
    <location>
        <begin position="395"/>
        <end position="551"/>
    </location>
</feature>
<accession>A0A7R9LDL7</accession>
<dbReference type="GO" id="GO:0006680">
    <property type="term" value="P:glucosylceramide catabolic process"/>
    <property type="evidence" value="ECO:0007669"/>
    <property type="project" value="TreeGrafter"/>
</dbReference>
<evidence type="ECO:0000259" key="8">
    <source>
        <dbReference type="Pfam" id="PF17189"/>
    </source>
</evidence>
<feature type="domain" description="Glycosyl hydrolase family 30 beta sandwich" evidence="8">
    <location>
        <begin position="554"/>
        <end position="618"/>
    </location>
</feature>
<dbReference type="InterPro" id="IPR017853">
    <property type="entry name" value="GH"/>
</dbReference>
<reference evidence="9" key="1">
    <citation type="submission" date="2020-11" db="EMBL/GenBank/DDBJ databases">
        <authorList>
            <person name="Tran Van P."/>
        </authorList>
    </citation>
    <scope>NUCLEOTIDE SEQUENCE</scope>
</reference>
<dbReference type="EMBL" id="CAJPVJ010000470">
    <property type="protein sequence ID" value="CAG2162577.1"/>
    <property type="molecule type" value="Genomic_DNA"/>
</dbReference>
<dbReference type="Pfam" id="PF11901">
    <property type="entry name" value="DM9"/>
    <property type="match status" value="1"/>
</dbReference>
<dbReference type="Proteomes" id="UP000728032">
    <property type="component" value="Unassembled WGS sequence"/>
</dbReference>
<dbReference type="PANTHER" id="PTHR11069:SF23">
    <property type="entry name" value="LYSOSOMAL ACID GLUCOSYLCERAMIDASE"/>
    <property type="match status" value="1"/>
</dbReference>
<keyword evidence="4" id="KW-0732">Signal</keyword>
<sequence>MCASNALTELNLPPNSVLANEGFTNTTGEFYVSRALYNNILTPGRYKPAEERCFVTMDGKEYGLQDNFEVLTNPNKCFLDWKKAHDGTVPKGAIESGVDPQGGKAYSVRTSGWGGYMVGKFYKSTNQMYYGWGGAEYHTNTYEMLVVQDTAPDHTLRPSCANHKQFGFDSFVCVCTEAQPCDRFEPVVKTAPGVLTRWESTAQGNRFVKTTLKLEDKAKHVDIDKEGTQLYIKVNRDVKHQEIFGFGGAFTDATGINYKKMGAKMEDQMIGDCFGKDGLEYNLCRLPIGGSDFSTRPYSLDDDSQDDKPLAHFNLTQEDLELKIPIIQKAKAMATHELRLFGSPWSAPAWMKDNKELIHGGRIKGEVGTEYWQIYAKYFVKYLDAYKAHGLPHWGPELEKSGYPPDKFNIMMLDHNVGIVKEWVQQYYTDPVANKYTAGTAVHWYGHDPKTMLDEPHQMHPDKWMLATEACVEGGVKLGDWNTADLYGSDILDDLLHHVVGWVDWNMALDTKGGPNWVNNFVDAPLIVNADTKEYYRQPSFYAMAHFSKFLTPGSVRIDTPVVNKSNNNCLVGAFRTTNGSTVIIAVNTEGIEIDLVVEDDKAGKVIQKIAPRSIQTYVYYD</sequence>
<proteinExistence type="inferred from homology"/>
<dbReference type="EMBL" id="OC915295">
    <property type="protein sequence ID" value="CAD7639738.1"/>
    <property type="molecule type" value="Genomic_DNA"/>
</dbReference>
<evidence type="ECO:0000256" key="3">
    <source>
        <dbReference type="ARBA" id="ARBA00012658"/>
    </source>
</evidence>
<dbReference type="Pfam" id="PF17189">
    <property type="entry name" value="Glyco_hydro_30C"/>
    <property type="match status" value="1"/>
</dbReference>